<dbReference type="PANTHER" id="PTHR13903">
    <property type="entry name" value="PIRIN-RELATED"/>
    <property type="match status" value="1"/>
</dbReference>
<name>A0A485LWE2_9ZZZZ</name>
<evidence type="ECO:0000256" key="1">
    <source>
        <dbReference type="ARBA" id="ARBA00008416"/>
    </source>
</evidence>
<comment type="similarity">
    <text evidence="1">Belongs to the pirin family.</text>
</comment>
<dbReference type="EMBL" id="CAADRN010000096">
    <property type="protein sequence ID" value="VFU12690.1"/>
    <property type="molecule type" value="Genomic_DNA"/>
</dbReference>
<dbReference type="CDD" id="cd02909">
    <property type="entry name" value="cupin_pirin_N"/>
    <property type="match status" value="1"/>
</dbReference>
<evidence type="ECO:0000259" key="3">
    <source>
        <dbReference type="Pfam" id="PF05726"/>
    </source>
</evidence>
<dbReference type="InterPro" id="IPR003829">
    <property type="entry name" value="Pirin_N_dom"/>
</dbReference>
<dbReference type="SUPFAM" id="SSF51182">
    <property type="entry name" value="RmlC-like cupins"/>
    <property type="match status" value="1"/>
</dbReference>
<feature type="domain" description="Pirin C-terminal" evidence="3">
    <location>
        <begin position="176"/>
        <end position="276"/>
    </location>
</feature>
<dbReference type="Gene3D" id="2.60.120.10">
    <property type="entry name" value="Jelly Rolls"/>
    <property type="match status" value="2"/>
</dbReference>
<gene>
    <name evidence="4" type="primary">yhhW</name>
    <name evidence="4" type="ORF">SCFA_1850003</name>
</gene>
<evidence type="ECO:0000313" key="4">
    <source>
        <dbReference type="EMBL" id="VFU12690.1"/>
    </source>
</evidence>
<reference evidence="4" key="1">
    <citation type="submission" date="2019-03" db="EMBL/GenBank/DDBJ databases">
        <authorList>
            <person name="Hao L."/>
        </authorList>
    </citation>
    <scope>NUCLEOTIDE SEQUENCE</scope>
</reference>
<dbReference type="PIRSF" id="PIRSF006232">
    <property type="entry name" value="Pirin"/>
    <property type="match status" value="1"/>
</dbReference>
<dbReference type="GO" id="GO:0008127">
    <property type="term" value="F:quercetin 2,3-dioxygenase activity"/>
    <property type="evidence" value="ECO:0007669"/>
    <property type="project" value="UniProtKB-EC"/>
</dbReference>
<dbReference type="InterPro" id="IPR008778">
    <property type="entry name" value="Pirin_C_dom"/>
</dbReference>
<proteinExistence type="inferred from homology"/>
<evidence type="ECO:0000259" key="2">
    <source>
        <dbReference type="Pfam" id="PF02678"/>
    </source>
</evidence>
<dbReference type="EC" id="1.13.11.24" evidence="4"/>
<feature type="domain" description="Pirin N-terminal" evidence="2">
    <location>
        <begin position="26"/>
        <end position="121"/>
    </location>
</feature>
<dbReference type="CDD" id="cd02247">
    <property type="entry name" value="cupin_pirin_C"/>
    <property type="match status" value="1"/>
</dbReference>
<protein>
    <submittedName>
        <fullName evidence="4">Quercetin 2,3-dioxygenase</fullName>
        <ecNumber evidence="4">1.13.11.24</ecNumber>
    </submittedName>
</protein>
<dbReference type="InterPro" id="IPR012093">
    <property type="entry name" value="Pirin"/>
</dbReference>
<dbReference type="InterPro" id="IPR011051">
    <property type="entry name" value="RmlC_Cupin_sf"/>
</dbReference>
<sequence>MSKIRTIRRILKGQDVIDGAGMKLIRTFANNDVEDFDPFLLLDIFDSVNPEEYVRGLDWHHHRGVETITYLIEGKIAYEDSRENERVLSDGECQWLTAGAGIYHRETPRPVDRLLGVQLWLNLPAKNKMVPFKYRDVSRENIPVIDEGDAKIHIIAGQYKDTPGAFKSDYVKTLFLDVELKADCEWSFDTVKNSKLFVCIVQGEGCFEPKGKDFIPERHVVLFNEGKTLQVKASNKGVRFLILAGKPLKEPVFWGGPIVMNTMEELEQGFDDMDLGKHFLYEVDDDEEKS</sequence>
<organism evidence="4">
    <name type="scientific">anaerobic digester metagenome</name>
    <dbReference type="NCBI Taxonomy" id="1263854"/>
    <lineage>
        <taxon>unclassified sequences</taxon>
        <taxon>metagenomes</taxon>
        <taxon>ecological metagenomes</taxon>
    </lineage>
</organism>
<dbReference type="Pfam" id="PF05726">
    <property type="entry name" value="Pirin_C"/>
    <property type="match status" value="1"/>
</dbReference>
<accession>A0A485LWE2</accession>
<dbReference type="PANTHER" id="PTHR13903:SF8">
    <property type="entry name" value="PIRIN"/>
    <property type="match status" value="1"/>
</dbReference>
<keyword evidence="4" id="KW-0223">Dioxygenase</keyword>
<keyword evidence="4" id="KW-0560">Oxidoreductase</keyword>
<dbReference type="InterPro" id="IPR014710">
    <property type="entry name" value="RmlC-like_jellyroll"/>
</dbReference>
<dbReference type="AlphaFoldDB" id="A0A485LWE2"/>
<dbReference type="Pfam" id="PF02678">
    <property type="entry name" value="Pirin"/>
    <property type="match status" value="1"/>
</dbReference>